<dbReference type="EMBL" id="BMAO01018504">
    <property type="protein sequence ID" value="GFR23945.1"/>
    <property type="molecule type" value="Genomic_DNA"/>
</dbReference>
<reference evidence="1" key="1">
    <citation type="submission" date="2020-07" db="EMBL/GenBank/DDBJ databases">
        <title>Multicomponent nature underlies the extraordinary mechanical properties of spider dragline silk.</title>
        <authorList>
            <person name="Kono N."/>
            <person name="Nakamura H."/>
            <person name="Mori M."/>
            <person name="Yoshida Y."/>
            <person name="Ohtoshi R."/>
            <person name="Malay A.D."/>
            <person name="Moran D.A.P."/>
            <person name="Tomita M."/>
            <person name="Numata K."/>
            <person name="Arakawa K."/>
        </authorList>
    </citation>
    <scope>NUCLEOTIDE SEQUENCE</scope>
</reference>
<gene>
    <name evidence="1" type="ORF">TNCT_441661</name>
</gene>
<dbReference type="Proteomes" id="UP000887116">
    <property type="component" value="Unassembled WGS sequence"/>
</dbReference>
<accession>A0A8X6HKJ9</accession>
<dbReference type="AlphaFoldDB" id="A0A8X6HKJ9"/>
<sequence>MIPSRGHFHLEFLIPQEPENFMRRFAGTSSGGECGLQRVQIVARLAGHAGLPPESLDDARGLVARVLGVAVAPLLLLFGNLGFDPDLCDDPDQELIQLVVDGYRRLDEFAAPLFG</sequence>
<comment type="caution">
    <text evidence="1">The sequence shown here is derived from an EMBL/GenBank/DDBJ whole genome shotgun (WGS) entry which is preliminary data.</text>
</comment>
<protein>
    <submittedName>
        <fullName evidence="1">Uncharacterized protein</fullName>
    </submittedName>
</protein>
<name>A0A8X6HKJ9_TRICU</name>
<evidence type="ECO:0000313" key="1">
    <source>
        <dbReference type="EMBL" id="GFR23945.1"/>
    </source>
</evidence>
<keyword evidence="2" id="KW-1185">Reference proteome</keyword>
<evidence type="ECO:0000313" key="2">
    <source>
        <dbReference type="Proteomes" id="UP000887116"/>
    </source>
</evidence>
<organism evidence="1 2">
    <name type="scientific">Trichonephila clavata</name>
    <name type="common">Joro spider</name>
    <name type="synonym">Nephila clavata</name>
    <dbReference type="NCBI Taxonomy" id="2740835"/>
    <lineage>
        <taxon>Eukaryota</taxon>
        <taxon>Metazoa</taxon>
        <taxon>Ecdysozoa</taxon>
        <taxon>Arthropoda</taxon>
        <taxon>Chelicerata</taxon>
        <taxon>Arachnida</taxon>
        <taxon>Araneae</taxon>
        <taxon>Araneomorphae</taxon>
        <taxon>Entelegynae</taxon>
        <taxon>Araneoidea</taxon>
        <taxon>Nephilidae</taxon>
        <taxon>Trichonephila</taxon>
    </lineage>
</organism>
<proteinExistence type="predicted"/>